<organism evidence="2">
    <name type="scientific">marine sediment metagenome</name>
    <dbReference type="NCBI Taxonomy" id="412755"/>
    <lineage>
        <taxon>unclassified sequences</taxon>
        <taxon>metagenomes</taxon>
        <taxon>ecological metagenomes</taxon>
    </lineage>
</organism>
<evidence type="ECO:0000256" key="1">
    <source>
        <dbReference type="SAM" id="MobiDB-lite"/>
    </source>
</evidence>
<feature type="region of interest" description="Disordered" evidence="1">
    <location>
        <begin position="1"/>
        <end position="29"/>
    </location>
</feature>
<dbReference type="AlphaFoldDB" id="A0A0F9FAV5"/>
<comment type="caution">
    <text evidence="2">The sequence shown here is derived from an EMBL/GenBank/DDBJ whole genome shotgun (WGS) entry which is preliminary data.</text>
</comment>
<evidence type="ECO:0000313" key="2">
    <source>
        <dbReference type="EMBL" id="KKL54440.1"/>
    </source>
</evidence>
<reference evidence="2" key="1">
    <citation type="journal article" date="2015" name="Nature">
        <title>Complex archaea that bridge the gap between prokaryotes and eukaryotes.</title>
        <authorList>
            <person name="Spang A."/>
            <person name="Saw J.H."/>
            <person name="Jorgensen S.L."/>
            <person name="Zaremba-Niedzwiedzka K."/>
            <person name="Martijn J."/>
            <person name="Lind A.E."/>
            <person name="van Eijk R."/>
            <person name="Schleper C."/>
            <person name="Guy L."/>
            <person name="Ettema T.J."/>
        </authorList>
    </citation>
    <scope>NUCLEOTIDE SEQUENCE</scope>
</reference>
<accession>A0A0F9FAV5</accession>
<dbReference type="EMBL" id="LAZR01031198">
    <property type="protein sequence ID" value="KKL54440.1"/>
    <property type="molecule type" value="Genomic_DNA"/>
</dbReference>
<gene>
    <name evidence="2" type="ORF">LCGC14_2265350</name>
</gene>
<feature type="non-terminal residue" evidence="2">
    <location>
        <position position="1"/>
    </location>
</feature>
<proteinExistence type="predicted"/>
<name>A0A0F9FAV5_9ZZZZ</name>
<sequence>TIRAVEEEDHAKPDNGTDEDPDDHPFAYA</sequence>
<protein>
    <submittedName>
        <fullName evidence="2">Uncharacterized protein</fullName>
    </submittedName>
</protein>